<evidence type="ECO:0000313" key="2">
    <source>
        <dbReference type="EMBL" id="KPM85015.1"/>
    </source>
</evidence>
<dbReference type="Proteomes" id="UP001377972">
    <property type="component" value="Unassembled WGS sequence"/>
</dbReference>
<reference evidence="2 4" key="1">
    <citation type="submission" date="2015-09" db="EMBL/GenBank/DDBJ databases">
        <title>Draft Genome Sequence of Pseudoalteromonas lipolytica UCD-48B.</title>
        <authorList>
            <person name="Krusor M."/>
            <person name="Coil D.A."/>
            <person name="Lang J.M."/>
            <person name="Eisen J.A."/>
            <person name="Alexiev A."/>
        </authorList>
    </citation>
    <scope>NUCLEOTIDE SEQUENCE [LARGE SCALE GENOMIC DNA]</scope>
    <source>
        <strain evidence="2 4">UCD-48B</strain>
    </source>
</reference>
<dbReference type="STRING" id="570156.AOG27_04430"/>
<proteinExistence type="predicted"/>
<dbReference type="AlphaFoldDB" id="A0A0P7DYB3"/>
<evidence type="ECO:0000313" key="4">
    <source>
        <dbReference type="Proteomes" id="UP000050378"/>
    </source>
</evidence>
<evidence type="ECO:0000313" key="3">
    <source>
        <dbReference type="EMBL" id="MEJ6497463.1"/>
    </source>
</evidence>
<comment type="caution">
    <text evidence="2">The sequence shown here is derived from an EMBL/GenBank/DDBJ whole genome shotgun (WGS) entry which is preliminary data.</text>
</comment>
<gene>
    <name evidence="2" type="ORF">AOG27_04430</name>
    <name evidence="3" type="ORF">PQI24_15565</name>
</gene>
<evidence type="ECO:0000313" key="5">
    <source>
        <dbReference type="Proteomes" id="UP001377972"/>
    </source>
</evidence>
<accession>A0A0P7DYB3</accession>
<evidence type="ECO:0000256" key="1">
    <source>
        <dbReference type="SAM" id="SignalP"/>
    </source>
</evidence>
<dbReference type="RefSeq" id="WP_054551773.1">
    <property type="nucleotide sequence ID" value="NZ_JAQPZS010000016.1"/>
</dbReference>
<dbReference type="OrthoDB" id="5519458at2"/>
<name>A0A0P7DYB3_9GAMM</name>
<dbReference type="EMBL" id="JAQPZS010000016">
    <property type="protein sequence ID" value="MEJ6497463.1"/>
    <property type="molecule type" value="Genomic_DNA"/>
</dbReference>
<keyword evidence="1" id="KW-0732">Signal</keyword>
<dbReference type="PROSITE" id="PS51257">
    <property type="entry name" value="PROKAR_LIPOPROTEIN"/>
    <property type="match status" value="1"/>
</dbReference>
<feature type="signal peptide" evidence="1">
    <location>
        <begin position="1"/>
        <end position="18"/>
    </location>
</feature>
<dbReference type="PATRIC" id="fig|570156.3.peg.870"/>
<protein>
    <recommendedName>
        <fullName evidence="6">Lipoprotein</fullName>
    </recommendedName>
</protein>
<evidence type="ECO:0008006" key="6">
    <source>
        <dbReference type="Google" id="ProtNLM"/>
    </source>
</evidence>
<sequence>MKINAMLLVFCTFMAACSAEETSLHDLTEDFHAWLLKPNTELTHFNYKDGVFKAKKTITSGGEIHYKKTGNNCIAYAPHRYFDKHTLKIAKAVFAECQVLLTNSKHRNTLDQSNNKLDFGKYKVSSANAFILAYAKTVESFSIYQVHGFAKEKRKTLQGRNADIIVSNGSKTPSKATVKISECLNNQVGSNVMLFGRDVFELGGTKNILTDMAPVNSQFFHIELSRQMRERLITNSQLLKQFSQCLIS</sequence>
<dbReference type="Proteomes" id="UP000050378">
    <property type="component" value="Unassembled WGS sequence"/>
</dbReference>
<feature type="chain" id="PRO_5006138146" description="Lipoprotein" evidence="1">
    <location>
        <begin position="19"/>
        <end position="248"/>
    </location>
</feature>
<organism evidence="2 4">
    <name type="scientific">Pseudoalteromonas lipolytica</name>
    <dbReference type="NCBI Taxonomy" id="570156"/>
    <lineage>
        <taxon>Bacteria</taxon>
        <taxon>Pseudomonadati</taxon>
        <taxon>Pseudomonadota</taxon>
        <taxon>Gammaproteobacteria</taxon>
        <taxon>Alteromonadales</taxon>
        <taxon>Pseudoalteromonadaceae</taxon>
        <taxon>Pseudoalteromonas</taxon>
    </lineage>
</organism>
<dbReference type="EMBL" id="LJTC01000002">
    <property type="protein sequence ID" value="KPM85015.1"/>
    <property type="molecule type" value="Genomic_DNA"/>
</dbReference>
<reference evidence="3 5" key="2">
    <citation type="submission" date="2023-01" db="EMBL/GenBank/DDBJ databases">
        <title>Trichodesmium-associated heterotrophic epibiont bacteria.</title>
        <authorList>
            <person name="Cleveland C.S."/>
            <person name="Webb E.A."/>
        </authorList>
    </citation>
    <scope>NUCLEOTIDE SEQUENCE [LARGE SCALE GENOMIC DNA]</scope>
    <source>
        <strain evidence="3 5">USCH2</strain>
    </source>
</reference>
<keyword evidence="5" id="KW-1185">Reference proteome</keyword>